<dbReference type="Proteomes" id="UP000823388">
    <property type="component" value="Chromosome 7N"/>
</dbReference>
<name>A0A8T0PVL3_PANVG</name>
<feature type="compositionally biased region" description="Basic residues" evidence="1">
    <location>
        <begin position="168"/>
        <end position="179"/>
    </location>
</feature>
<protein>
    <submittedName>
        <fullName evidence="2">Uncharacterized protein</fullName>
    </submittedName>
</protein>
<feature type="compositionally biased region" description="Pro residues" evidence="1">
    <location>
        <begin position="341"/>
        <end position="352"/>
    </location>
</feature>
<sequence length="378" mass="39780">MVARAADAGRCYRARLAAFAGRYCDARLACPRRVRRPLLLRPPPSGSRTLRPPAAAAAPSPAPARLARAASPDRCCRGRPSRARRVPRPHMHRPSHWHAPRPPAAAAVAVPLARAPYAGHCCSACPARARRVPRLLLPWPSLSRAPRTSAADASPVPLARAASSGRCCRGRPSRVRRPMLQRLSRSRAPLPPKIALPPAAAAAYGEDNAGTSWDGAGGGSEDASRDGAGGSGSGRTVGEASGRRWRKRVGGGGSSARVEAALAAGPSFHSSGRRQIRSHGRGNRSAAGRGCATTTPEPGRARARVRATPTLGLGPRPVRRLDPRRGRTAASTRADAGAIPRPRPAPPGGPTPEPDRLDPRGRAALPKEMRETRVGRKR</sequence>
<organism evidence="2 3">
    <name type="scientific">Panicum virgatum</name>
    <name type="common">Blackwell switchgrass</name>
    <dbReference type="NCBI Taxonomy" id="38727"/>
    <lineage>
        <taxon>Eukaryota</taxon>
        <taxon>Viridiplantae</taxon>
        <taxon>Streptophyta</taxon>
        <taxon>Embryophyta</taxon>
        <taxon>Tracheophyta</taxon>
        <taxon>Spermatophyta</taxon>
        <taxon>Magnoliopsida</taxon>
        <taxon>Liliopsida</taxon>
        <taxon>Poales</taxon>
        <taxon>Poaceae</taxon>
        <taxon>PACMAD clade</taxon>
        <taxon>Panicoideae</taxon>
        <taxon>Panicodae</taxon>
        <taxon>Paniceae</taxon>
        <taxon>Panicinae</taxon>
        <taxon>Panicum</taxon>
        <taxon>Panicum sect. Hiantes</taxon>
    </lineage>
</organism>
<feature type="compositionally biased region" description="Basic residues" evidence="1">
    <location>
        <begin position="77"/>
        <end position="99"/>
    </location>
</feature>
<feature type="region of interest" description="Disordered" evidence="1">
    <location>
        <begin position="38"/>
        <end position="101"/>
    </location>
</feature>
<comment type="caution">
    <text evidence="2">The sequence shown here is derived from an EMBL/GenBank/DDBJ whole genome shotgun (WGS) entry which is preliminary data.</text>
</comment>
<feature type="compositionally biased region" description="Basic and acidic residues" evidence="1">
    <location>
        <begin position="353"/>
        <end position="378"/>
    </location>
</feature>
<feature type="region of interest" description="Disordered" evidence="1">
    <location>
        <begin position="144"/>
        <end position="378"/>
    </location>
</feature>
<dbReference type="AlphaFoldDB" id="A0A8T0PVL3"/>
<evidence type="ECO:0000313" key="3">
    <source>
        <dbReference type="Proteomes" id="UP000823388"/>
    </source>
</evidence>
<accession>A0A8T0PVL3</accession>
<keyword evidence="3" id="KW-1185">Reference proteome</keyword>
<dbReference type="EMBL" id="CM029050">
    <property type="protein sequence ID" value="KAG2565105.1"/>
    <property type="molecule type" value="Genomic_DNA"/>
</dbReference>
<evidence type="ECO:0000313" key="2">
    <source>
        <dbReference type="EMBL" id="KAG2565105.1"/>
    </source>
</evidence>
<feature type="compositionally biased region" description="Low complexity" evidence="1">
    <location>
        <begin position="46"/>
        <end position="72"/>
    </location>
</feature>
<feature type="compositionally biased region" description="Basic residues" evidence="1">
    <location>
        <begin position="271"/>
        <end position="282"/>
    </location>
</feature>
<evidence type="ECO:0000256" key="1">
    <source>
        <dbReference type="SAM" id="MobiDB-lite"/>
    </source>
</evidence>
<proteinExistence type="predicted"/>
<reference evidence="2" key="1">
    <citation type="submission" date="2020-05" db="EMBL/GenBank/DDBJ databases">
        <title>WGS assembly of Panicum virgatum.</title>
        <authorList>
            <person name="Lovell J.T."/>
            <person name="Jenkins J."/>
            <person name="Shu S."/>
            <person name="Juenger T.E."/>
            <person name="Schmutz J."/>
        </authorList>
    </citation>
    <scope>NUCLEOTIDE SEQUENCE</scope>
    <source>
        <strain evidence="2">AP13</strain>
    </source>
</reference>
<gene>
    <name evidence="2" type="ORF">PVAP13_7NG045901</name>
</gene>